<evidence type="ECO:0000259" key="9">
    <source>
        <dbReference type="PROSITE" id="PS50166"/>
    </source>
</evidence>
<accession>A0A162TXT4</accession>
<keyword evidence="5" id="KW-0653">Protein transport</keyword>
<evidence type="ECO:0000256" key="2">
    <source>
        <dbReference type="ARBA" id="ARBA00009466"/>
    </source>
</evidence>
<evidence type="ECO:0000256" key="6">
    <source>
        <dbReference type="ARBA" id="ARBA00023242"/>
    </source>
</evidence>
<dbReference type="GO" id="GO:0000055">
    <property type="term" value="P:ribosomal large subunit export from nucleus"/>
    <property type="evidence" value="ECO:0007669"/>
    <property type="project" value="TreeGrafter"/>
</dbReference>
<dbReference type="GO" id="GO:0005634">
    <property type="term" value="C:nucleus"/>
    <property type="evidence" value="ECO:0007669"/>
    <property type="project" value="UniProtKB-SubCell"/>
</dbReference>
<dbReference type="InterPro" id="IPR001494">
    <property type="entry name" value="Importin-beta_N"/>
</dbReference>
<evidence type="ECO:0000256" key="7">
    <source>
        <dbReference type="ARBA" id="ARBA00073514"/>
    </source>
</evidence>
<keyword evidence="8" id="KW-0175">Coiled coil</keyword>
<evidence type="ECO:0000256" key="8">
    <source>
        <dbReference type="SAM" id="Coils"/>
    </source>
</evidence>
<dbReference type="AlphaFoldDB" id="A0A162TXT4"/>
<keyword evidence="6" id="KW-0539">Nucleus</keyword>
<dbReference type="InterPro" id="IPR016024">
    <property type="entry name" value="ARM-type_fold"/>
</dbReference>
<comment type="similarity">
    <text evidence="2">Belongs to the exportin family.</text>
</comment>
<dbReference type="SUPFAM" id="SSF48371">
    <property type="entry name" value="ARM repeat"/>
    <property type="match status" value="1"/>
</dbReference>
<evidence type="ECO:0000256" key="4">
    <source>
        <dbReference type="ARBA" id="ARBA00022816"/>
    </source>
</evidence>
<keyword evidence="3" id="KW-0813">Transport</keyword>
<dbReference type="GO" id="GO:0005737">
    <property type="term" value="C:cytoplasm"/>
    <property type="evidence" value="ECO:0007669"/>
    <property type="project" value="TreeGrafter"/>
</dbReference>
<dbReference type="InterPro" id="IPR041123">
    <property type="entry name" value="CRM1_repeat"/>
</dbReference>
<dbReference type="GO" id="GO:0031267">
    <property type="term" value="F:small GTPase binding"/>
    <property type="evidence" value="ECO:0007669"/>
    <property type="project" value="InterPro"/>
</dbReference>
<keyword evidence="11" id="KW-1185">Reference proteome</keyword>
<evidence type="ECO:0000256" key="5">
    <source>
        <dbReference type="ARBA" id="ARBA00022927"/>
    </source>
</evidence>
<dbReference type="InterPro" id="IPR040485">
    <property type="entry name" value="XPO1_repeat_3"/>
</dbReference>
<dbReference type="VEuPathDB" id="FungiDB:MUCCIDRAFT_136775"/>
<reference evidence="10 11" key="1">
    <citation type="submission" date="2015-06" db="EMBL/GenBank/DDBJ databases">
        <title>Expansion of signal transduction pathways in fungi by whole-genome duplication.</title>
        <authorList>
            <consortium name="DOE Joint Genome Institute"/>
            <person name="Corrochano L.M."/>
            <person name="Kuo A."/>
            <person name="Marcet-Houben M."/>
            <person name="Polaino S."/>
            <person name="Salamov A."/>
            <person name="Villalobos J.M."/>
            <person name="Alvarez M.I."/>
            <person name="Avalos J."/>
            <person name="Benito E.P."/>
            <person name="Benoit I."/>
            <person name="Burger G."/>
            <person name="Camino L.P."/>
            <person name="Canovas D."/>
            <person name="Cerda-Olmedo E."/>
            <person name="Cheng J.-F."/>
            <person name="Dominguez A."/>
            <person name="Elias M."/>
            <person name="Eslava A.P."/>
            <person name="Glaser F."/>
            <person name="Grimwood J."/>
            <person name="Gutierrez G."/>
            <person name="Heitman J."/>
            <person name="Henrissat B."/>
            <person name="Iturriaga E.A."/>
            <person name="Lang B.F."/>
            <person name="Lavin J.L."/>
            <person name="Lee S."/>
            <person name="Li W."/>
            <person name="Lindquist E."/>
            <person name="Lopez-Garcia S."/>
            <person name="Luque E.M."/>
            <person name="Marcos A.T."/>
            <person name="Martin J."/>
            <person name="Mccluskey K."/>
            <person name="Medina H.R."/>
            <person name="Miralles-Duran A."/>
            <person name="Miyazaki A."/>
            <person name="Munoz-Torres E."/>
            <person name="Oguiza J.A."/>
            <person name="Ohm R."/>
            <person name="Olmedo M."/>
            <person name="Orejas M."/>
            <person name="Ortiz-Castellanos L."/>
            <person name="Pisabarro A.G."/>
            <person name="Rodriguez-Romero J."/>
            <person name="Ruiz-Herrera J."/>
            <person name="Ruiz-Vazquez R."/>
            <person name="Sanz C."/>
            <person name="Schackwitz W."/>
            <person name="Schmutz J."/>
            <person name="Shahriari M."/>
            <person name="Shelest E."/>
            <person name="Silva-Franco F."/>
            <person name="Soanes D."/>
            <person name="Syed K."/>
            <person name="Tagua V.G."/>
            <person name="Talbot N.J."/>
            <person name="Thon M."/>
            <person name="De Vries R.P."/>
            <person name="Wiebenga A."/>
            <person name="Yadav J.S."/>
            <person name="Braun E.L."/>
            <person name="Baker S."/>
            <person name="Garre V."/>
            <person name="Horwitz B."/>
            <person name="Torres-Martinez S."/>
            <person name="Idnurm A."/>
            <person name="Herrera-Estrella A."/>
            <person name="Gabaldon T."/>
            <person name="Grigoriev I.V."/>
        </authorList>
    </citation>
    <scope>NUCLEOTIDE SEQUENCE [LARGE SCALE GENOMIC DNA]</scope>
    <source>
        <strain evidence="10 11">CBS 277.49</strain>
    </source>
</reference>
<evidence type="ECO:0000256" key="1">
    <source>
        <dbReference type="ARBA" id="ARBA00004123"/>
    </source>
</evidence>
<dbReference type="PANTHER" id="PTHR11223:SF2">
    <property type="entry name" value="EXPORTIN-1"/>
    <property type="match status" value="1"/>
</dbReference>
<dbReference type="Proteomes" id="UP000077051">
    <property type="component" value="Unassembled WGS sequence"/>
</dbReference>
<protein>
    <recommendedName>
        <fullName evidence="7">Exportin-1</fullName>
    </recommendedName>
</protein>
<dbReference type="InterPro" id="IPR045065">
    <property type="entry name" value="XPO1/5"/>
</dbReference>
<dbReference type="InterPro" id="IPR041235">
    <property type="entry name" value="Exp1_repeat_2"/>
</dbReference>
<feature type="domain" description="Importin N-terminal" evidence="9">
    <location>
        <begin position="24"/>
        <end position="90"/>
    </location>
</feature>
<evidence type="ECO:0000256" key="3">
    <source>
        <dbReference type="ARBA" id="ARBA00022448"/>
    </source>
</evidence>
<dbReference type="GO" id="GO:0006611">
    <property type="term" value="P:protein export from nucleus"/>
    <property type="evidence" value="ECO:0007669"/>
    <property type="project" value="InterPro"/>
</dbReference>
<dbReference type="STRING" id="747725.A0A162TXT4"/>
<evidence type="ECO:0000313" key="10">
    <source>
        <dbReference type="EMBL" id="OAD07992.1"/>
    </source>
</evidence>
<dbReference type="Pfam" id="PF08389">
    <property type="entry name" value="Xpo1"/>
    <property type="match status" value="1"/>
</dbReference>
<dbReference type="OrthoDB" id="2215036at2759"/>
<name>A0A162TXT4_MUCCL</name>
<dbReference type="SMART" id="SM00913">
    <property type="entry name" value="IBN_N"/>
    <property type="match status" value="1"/>
</dbReference>
<keyword evidence="4" id="KW-0509">mRNA transport</keyword>
<dbReference type="EMBL" id="AMYB01000001">
    <property type="protein sequence ID" value="OAD07992.1"/>
    <property type="molecule type" value="Genomic_DNA"/>
</dbReference>
<dbReference type="Pfam" id="PF18784">
    <property type="entry name" value="CRM1_repeat_2"/>
    <property type="match status" value="1"/>
</dbReference>
<evidence type="ECO:0000313" key="11">
    <source>
        <dbReference type="Proteomes" id="UP000077051"/>
    </source>
</evidence>
<dbReference type="GO" id="GO:0000056">
    <property type="term" value="P:ribosomal small subunit export from nucleus"/>
    <property type="evidence" value="ECO:0007669"/>
    <property type="project" value="TreeGrafter"/>
</dbReference>
<dbReference type="PANTHER" id="PTHR11223">
    <property type="entry name" value="EXPORTIN 1/5"/>
    <property type="match status" value="1"/>
</dbReference>
<dbReference type="InterPro" id="IPR014877">
    <property type="entry name" value="XPO1_C_dom"/>
</dbReference>
<dbReference type="Pfam" id="PF08767">
    <property type="entry name" value="CRM1_C"/>
    <property type="match status" value="1"/>
</dbReference>
<dbReference type="GO" id="GO:0005049">
    <property type="term" value="F:nuclear export signal receptor activity"/>
    <property type="evidence" value="ECO:0007669"/>
    <property type="project" value="InterPro"/>
</dbReference>
<dbReference type="Pfam" id="PF03810">
    <property type="entry name" value="IBN_N"/>
    <property type="match status" value="1"/>
</dbReference>
<gene>
    <name evidence="10" type="ORF">MUCCIDRAFT_136775</name>
</gene>
<dbReference type="InterPro" id="IPR013598">
    <property type="entry name" value="Exportin-1/Importin-b-like"/>
</dbReference>
<sequence>NVKEFDSVVQTFYEGKNSTERQKAQTTLTEFQSNASSWQLVDQILEQSSCLQSKFIALGVLEDFIKVRWNTIPMEQRFVMRNYIVKSIIQLSSNETTLRSAVLNKFDLVLIQIVKKDWPQYWPSFIQEIVDSSVSSVNLCENNMKILRYLSEEVFDFSVDHMTVAKMHKLKEQMVNEFGSIFDLCKTILGQNNTNAHLIRATLETLQKFICWIPVQFVYQQDLVQLLQANVIHAEEDQRNLVLQCFAEIISLDHVDSQQYSDIIFSIYTTVCTEITNMVSKESDIAQLYMESDSYDQEFIQVLATFLTTMLSKYRLLIEGLDGGGTSVHDMLCLLLKVSQVPEREVWKICLDYWGKLAYDVLQDTNHGQTTPYQDVLKQLCSIMIQNMVKPDDVFVIENDEGEISREFIKQSDTTALYKSMRHVFGLLTTLDPAYVQSLIREQLKQLQLDGTHATWSWDQLFRICWAVGMMSGAISEQQESQFLQTVLTGDLYQLLQKEETANNLDQQWVVASCMLYIATQYPHFLKSTWTFTSWLLQRVFSYMQCQQDGLKEMACDSFLKICQGCKDEMVVSHQLAANGEYAGSVLETVLTDLKGLTSQLNSQQICMLYEAVGTMISATLDVQLQERYIHSLMEIPNEMVIFRIKQSTANISMASSIKTIINMVRVNTMACRPIGPIFRVQLQHLTPTLVECYTAISQHIQTQGPQEQLYLRARQLIIELLETFILSNDKLDVQDQTMLTSLLTVILMDYKNAAKPETREPNVLGLLTCLFEKMQDPIWPDLLKETIDIVFVVTLPMITANFVDYPECRHEFYRLLKVLNKRCFIDLFQSAQLFQINMDSIMWGTKHTMRDISQIALQTCLHMISEVSQMEDEDVSSQFFETYYVRILTDILEVLVDPDCRNGFNYQSQILARMLELVQEGEIYTRLFNPDQVSNPLMSNVEFLQQYVLDLLCNAFPLLHRDQIEVLVMGMFEYSGDLQRFQNDIRDFLIDIREVNDESESQQKAQDELNAELELLRGL</sequence>
<dbReference type="GO" id="GO:0051028">
    <property type="term" value="P:mRNA transport"/>
    <property type="evidence" value="ECO:0007669"/>
    <property type="project" value="UniProtKB-KW"/>
</dbReference>
<organism evidence="10 11">
    <name type="scientific">Mucor lusitanicus CBS 277.49</name>
    <dbReference type="NCBI Taxonomy" id="747725"/>
    <lineage>
        <taxon>Eukaryota</taxon>
        <taxon>Fungi</taxon>
        <taxon>Fungi incertae sedis</taxon>
        <taxon>Mucoromycota</taxon>
        <taxon>Mucoromycotina</taxon>
        <taxon>Mucoromycetes</taxon>
        <taxon>Mucorales</taxon>
        <taxon>Mucorineae</taxon>
        <taxon>Mucoraceae</taxon>
        <taxon>Mucor</taxon>
    </lineage>
</organism>
<feature type="coiled-coil region" evidence="8">
    <location>
        <begin position="979"/>
        <end position="1013"/>
    </location>
</feature>
<dbReference type="Pfam" id="PF18787">
    <property type="entry name" value="CRM1_repeat_3"/>
    <property type="match status" value="1"/>
</dbReference>
<comment type="caution">
    <text evidence="10">The sequence shown here is derived from an EMBL/GenBank/DDBJ whole genome shotgun (WGS) entry which is preliminary data.</text>
</comment>
<comment type="subcellular location">
    <subcellularLocation>
        <location evidence="1">Nucleus</location>
    </subcellularLocation>
</comment>
<dbReference type="SMART" id="SM01102">
    <property type="entry name" value="CRM1_C"/>
    <property type="match status" value="1"/>
</dbReference>
<dbReference type="FunFam" id="1.25.10.10:FF:001255">
    <property type="entry name" value="Exportin 1"/>
    <property type="match status" value="1"/>
</dbReference>
<dbReference type="InterPro" id="IPR011989">
    <property type="entry name" value="ARM-like"/>
</dbReference>
<feature type="non-terminal residue" evidence="10">
    <location>
        <position position="1"/>
    </location>
</feature>
<dbReference type="PROSITE" id="PS50166">
    <property type="entry name" value="IMPORTIN_B_NT"/>
    <property type="match status" value="1"/>
</dbReference>
<dbReference type="Gene3D" id="1.25.10.10">
    <property type="entry name" value="Leucine-rich Repeat Variant"/>
    <property type="match status" value="1"/>
</dbReference>
<proteinExistence type="inferred from homology"/>
<dbReference type="Pfam" id="PF18777">
    <property type="entry name" value="CRM1_repeat"/>
    <property type="match status" value="1"/>
</dbReference>